<evidence type="ECO:0000313" key="8">
    <source>
        <dbReference type="EMBL" id="AKO54070.1"/>
    </source>
</evidence>
<reference evidence="8 9" key="1">
    <citation type="submission" date="2015-05" db="EMBL/GenBank/DDBJ databases">
        <title>Complete genome of Marinobacter psychrophilus strain 20041T isolated from sea-ice of the Canadian Basin.</title>
        <authorList>
            <person name="Song L."/>
            <person name="Ren L."/>
            <person name="Yu Y."/>
            <person name="Wang X."/>
        </authorList>
    </citation>
    <scope>NUCLEOTIDE SEQUENCE [LARGE SCALE GENOMIC DNA]</scope>
    <source>
        <strain evidence="8 9">20041</strain>
    </source>
</reference>
<keyword evidence="3" id="KW-0678">Repressor</keyword>
<dbReference type="InterPro" id="IPR002712">
    <property type="entry name" value="CcdB"/>
</dbReference>
<evidence type="ECO:0000256" key="2">
    <source>
        <dbReference type="ARBA" id="ARBA00015075"/>
    </source>
</evidence>
<dbReference type="Gene3D" id="2.30.30.110">
    <property type="match status" value="1"/>
</dbReference>
<evidence type="ECO:0000256" key="6">
    <source>
        <dbReference type="ARBA" id="ARBA00029628"/>
    </source>
</evidence>
<evidence type="ECO:0000256" key="7">
    <source>
        <dbReference type="ARBA" id="ARBA00033135"/>
    </source>
</evidence>
<dbReference type="AlphaFoldDB" id="A0A0H4I8K7"/>
<dbReference type="STRING" id="330734.ABA45_17840"/>
<dbReference type="EMBL" id="CP011494">
    <property type="protein sequence ID" value="AKO54070.1"/>
    <property type="molecule type" value="Genomic_DNA"/>
</dbReference>
<evidence type="ECO:0000256" key="3">
    <source>
        <dbReference type="ARBA" id="ARBA00022491"/>
    </source>
</evidence>
<name>A0A0H4I8K7_9GAMM</name>
<dbReference type="RefSeq" id="WP_048388422.1">
    <property type="nucleotide sequence ID" value="NZ_CP011494.1"/>
</dbReference>
<keyword evidence="9" id="KW-1185">Reference proteome</keyword>
<sequence length="105" mass="11427">MAQFDVYPNPSKTSKAHYPYLVDIQSSLLSELATRIVIPLGKRSAFDGESMQGLTPGISFADQELLLLTPQISSVPEKRLKNPVGSLSHFRDQIVGTLDLAVTGI</sequence>
<accession>A0A0H4I8K7</accession>
<organism evidence="8 9">
    <name type="scientific">Marinobacter psychrophilus</name>
    <dbReference type="NCBI Taxonomy" id="330734"/>
    <lineage>
        <taxon>Bacteria</taxon>
        <taxon>Pseudomonadati</taxon>
        <taxon>Pseudomonadota</taxon>
        <taxon>Gammaproteobacteria</taxon>
        <taxon>Pseudomonadales</taxon>
        <taxon>Marinobacteraceae</taxon>
        <taxon>Marinobacter</taxon>
    </lineage>
</organism>
<proteinExistence type="inferred from homology"/>
<dbReference type="KEGG" id="mpq:ABA45_17840"/>
<keyword evidence="4" id="KW-0805">Transcription regulation</keyword>
<comment type="similarity">
    <text evidence="1">Belongs to the CcdB toxin family.</text>
</comment>
<dbReference type="GO" id="GO:0008657">
    <property type="term" value="F:DNA topoisomerase type II (double strand cut, ATP-hydrolyzing) inhibitor activity"/>
    <property type="evidence" value="ECO:0007669"/>
    <property type="project" value="InterPro"/>
</dbReference>
<evidence type="ECO:0000256" key="4">
    <source>
        <dbReference type="ARBA" id="ARBA00023015"/>
    </source>
</evidence>
<dbReference type="SUPFAM" id="SSF50118">
    <property type="entry name" value="Cell growth inhibitor/plasmid maintenance toxic component"/>
    <property type="match status" value="1"/>
</dbReference>
<dbReference type="PATRIC" id="fig|330734.3.peg.3751"/>
<evidence type="ECO:0000256" key="5">
    <source>
        <dbReference type="ARBA" id="ARBA00023163"/>
    </source>
</evidence>
<protein>
    <recommendedName>
        <fullName evidence="2">Toxin CcdB</fullName>
    </recommendedName>
    <alternativeName>
        <fullName evidence="7">Cytotoxic protein CcdB</fullName>
    </alternativeName>
    <alternativeName>
        <fullName evidence="6">Protein LetD</fullName>
    </alternativeName>
</protein>
<dbReference type="GO" id="GO:0006276">
    <property type="term" value="P:plasmid maintenance"/>
    <property type="evidence" value="ECO:0007669"/>
    <property type="project" value="InterPro"/>
</dbReference>
<dbReference type="Proteomes" id="UP000036406">
    <property type="component" value="Chromosome"/>
</dbReference>
<keyword evidence="5" id="KW-0804">Transcription</keyword>
<gene>
    <name evidence="8" type="ORF">ABA45_17840</name>
</gene>
<evidence type="ECO:0000313" key="9">
    <source>
        <dbReference type="Proteomes" id="UP000036406"/>
    </source>
</evidence>
<dbReference type="InterPro" id="IPR011067">
    <property type="entry name" value="Plasmid_toxin/cell-grow_inhib"/>
</dbReference>
<dbReference type="Pfam" id="PF01845">
    <property type="entry name" value="CcdB"/>
    <property type="match status" value="1"/>
</dbReference>
<evidence type="ECO:0000256" key="1">
    <source>
        <dbReference type="ARBA" id="ARBA00005230"/>
    </source>
</evidence>